<dbReference type="SMART" id="SM00220">
    <property type="entry name" value="S_TKc"/>
    <property type="match status" value="2"/>
</dbReference>
<evidence type="ECO:0000313" key="4">
    <source>
        <dbReference type="Proteomes" id="UP000800094"/>
    </source>
</evidence>
<dbReference type="AlphaFoldDB" id="A0A6A6HXD0"/>
<dbReference type="GO" id="GO:0004674">
    <property type="term" value="F:protein serine/threonine kinase activity"/>
    <property type="evidence" value="ECO:0007669"/>
    <property type="project" value="TreeGrafter"/>
</dbReference>
<dbReference type="InterPro" id="IPR000719">
    <property type="entry name" value="Prot_kinase_dom"/>
</dbReference>
<protein>
    <submittedName>
        <fullName evidence="3">Kinase-like protein</fullName>
    </submittedName>
</protein>
<dbReference type="SUPFAM" id="SSF56112">
    <property type="entry name" value="Protein kinase-like (PK-like)"/>
    <property type="match status" value="2"/>
</dbReference>
<dbReference type="Proteomes" id="UP000800094">
    <property type="component" value="Unassembled WGS sequence"/>
</dbReference>
<dbReference type="PROSITE" id="PS50011">
    <property type="entry name" value="PROTEIN_KINASE_DOM"/>
    <property type="match status" value="2"/>
</dbReference>
<feature type="compositionally biased region" description="Low complexity" evidence="1">
    <location>
        <begin position="888"/>
        <end position="898"/>
    </location>
</feature>
<dbReference type="InterPro" id="IPR011009">
    <property type="entry name" value="Kinase-like_dom_sf"/>
</dbReference>
<dbReference type="PANTHER" id="PTHR44167">
    <property type="entry name" value="OVARIAN-SPECIFIC SERINE/THREONINE-PROTEIN KINASE LOK-RELATED"/>
    <property type="match status" value="1"/>
</dbReference>
<keyword evidence="4" id="KW-1185">Reference proteome</keyword>
<dbReference type="CDD" id="cd00180">
    <property type="entry name" value="PKc"/>
    <property type="match status" value="2"/>
</dbReference>
<dbReference type="InterPro" id="IPR008271">
    <property type="entry name" value="Ser/Thr_kinase_AS"/>
</dbReference>
<organism evidence="3 4">
    <name type="scientific">Trematosphaeria pertusa</name>
    <dbReference type="NCBI Taxonomy" id="390896"/>
    <lineage>
        <taxon>Eukaryota</taxon>
        <taxon>Fungi</taxon>
        <taxon>Dikarya</taxon>
        <taxon>Ascomycota</taxon>
        <taxon>Pezizomycotina</taxon>
        <taxon>Dothideomycetes</taxon>
        <taxon>Pleosporomycetidae</taxon>
        <taxon>Pleosporales</taxon>
        <taxon>Massarineae</taxon>
        <taxon>Trematosphaeriaceae</taxon>
        <taxon>Trematosphaeria</taxon>
    </lineage>
</organism>
<dbReference type="Pfam" id="PF00069">
    <property type="entry name" value="Pkinase"/>
    <property type="match status" value="2"/>
</dbReference>
<dbReference type="PROSITE" id="PS00108">
    <property type="entry name" value="PROTEIN_KINASE_ST"/>
    <property type="match status" value="1"/>
</dbReference>
<dbReference type="GO" id="GO:0005524">
    <property type="term" value="F:ATP binding"/>
    <property type="evidence" value="ECO:0007669"/>
    <property type="project" value="InterPro"/>
</dbReference>
<dbReference type="Gene3D" id="3.30.200.20">
    <property type="entry name" value="Phosphorylase Kinase, domain 1"/>
    <property type="match status" value="2"/>
</dbReference>
<feature type="region of interest" description="Disordered" evidence="1">
    <location>
        <begin position="379"/>
        <end position="414"/>
    </location>
</feature>
<dbReference type="OrthoDB" id="4062651at2759"/>
<feature type="compositionally biased region" description="Basic residues" evidence="1">
    <location>
        <begin position="873"/>
        <end position="887"/>
    </location>
</feature>
<name>A0A6A6HXD0_9PLEO</name>
<evidence type="ECO:0000313" key="3">
    <source>
        <dbReference type="EMBL" id="KAF2242253.1"/>
    </source>
</evidence>
<evidence type="ECO:0000259" key="2">
    <source>
        <dbReference type="PROSITE" id="PS50011"/>
    </source>
</evidence>
<evidence type="ECO:0000256" key="1">
    <source>
        <dbReference type="SAM" id="MobiDB-lite"/>
    </source>
</evidence>
<feature type="domain" description="Protein kinase" evidence="2">
    <location>
        <begin position="463"/>
        <end position="804"/>
    </location>
</feature>
<dbReference type="RefSeq" id="XP_033677257.1">
    <property type="nucleotide sequence ID" value="XM_033820082.1"/>
</dbReference>
<dbReference type="EMBL" id="ML987208">
    <property type="protein sequence ID" value="KAF2242253.1"/>
    <property type="molecule type" value="Genomic_DNA"/>
</dbReference>
<gene>
    <name evidence="3" type="ORF">BU26DRAFT_157550</name>
</gene>
<reference evidence="3" key="1">
    <citation type="journal article" date="2020" name="Stud. Mycol.">
        <title>101 Dothideomycetes genomes: a test case for predicting lifestyles and emergence of pathogens.</title>
        <authorList>
            <person name="Haridas S."/>
            <person name="Albert R."/>
            <person name="Binder M."/>
            <person name="Bloem J."/>
            <person name="Labutti K."/>
            <person name="Salamov A."/>
            <person name="Andreopoulos B."/>
            <person name="Baker S."/>
            <person name="Barry K."/>
            <person name="Bills G."/>
            <person name="Bluhm B."/>
            <person name="Cannon C."/>
            <person name="Castanera R."/>
            <person name="Culley D."/>
            <person name="Daum C."/>
            <person name="Ezra D."/>
            <person name="Gonzalez J."/>
            <person name="Henrissat B."/>
            <person name="Kuo A."/>
            <person name="Liang C."/>
            <person name="Lipzen A."/>
            <person name="Lutzoni F."/>
            <person name="Magnuson J."/>
            <person name="Mondo S."/>
            <person name="Nolan M."/>
            <person name="Ohm R."/>
            <person name="Pangilinan J."/>
            <person name="Park H.-J."/>
            <person name="Ramirez L."/>
            <person name="Alfaro M."/>
            <person name="Sun H."/>
            <person name="Tritt A."/>
            <person name="Yoshinaga Y."/>
            <person name="Zwiers L.-H."/>
            <person name="Turgeon B."/>
            <person name="Goodwin S."/>
            <person name="Spatafora J."/>
            <person name="Crous P."/>
            <person name="Grigoriev I."/>
        </authorList>
    </citation>
    <scope>NUCLEOTIDE SEQUENCE</scope>
    <source>
        <strain evidence="3">CBS 122368</strain>
    </source>
</reference>
<feature type="region of interest" description="Disordered" evidence="1">
    <location>
        <begin position="826"/>
        <end position="929"/>
    </location>
</feature>
<feature type="region of interest" description="Disordered" evidence="1">
    <location>
        <begin position="692"/>
        <end position="716"/>
    </location>
</feature>
<keyword evidence="3" id="KW-0808">Transferase</keyword>
<feature type="domain" description="Protein kinase" evidence="2">
    <location>
        <begin position="52"/>
        <end position="349"/>
    </location>
</feature>
<proteinExistence type="predicted"/>
<dbReference type="Gene3D" id="1.10.510.10">
    <property type="entry name" value="Transferase(Phosphotransferase) domain 1"/>
    <property type="match status" value="2"/>
</dbReference>
<dbReference type="PANTHER" id="PTHR44167:SF24">
    <property type="entry name" value="SERINE_THREONINE-PROTEIN KINASE CHK2"/>
    <property type="match status" value="1"/>
</dbReference>
<dbReference type="GeneID" id="54573412"/>
<dbReference type="GO" id="GO:0044773">
    <property type="term" value="P:mitotic DNA damage checkpoint signaling"/>
    <property type="evidence" value="ECO:0007669"/>
    <property type="project" value="TreeGrafter"/>
</dbReference>
<dbReference type="GO" id="GO:0005634">
    <property type="term" value="C:nucleus"/>
    <property type="evidence" value="ECO:0007669"/>
    <property type="project" value="TreeGrafter"/>
</dbReference>
<sequence length="929" mass="104011">MSRENRRSVRRQVRDSPYLRFLKLNDFNSPDTLGWSGKGNHVEYQRHGDVPLTLGDCLGRGSYAIVQRVICSDTDKRPLAQKIILDYRTGGIEKVMTEVKCIQHLRHRHIVQLVGTYVVRWTLHILLFPVGQWNLRQFLQEFEDEKMESKAYPDFYSLGTFFKCLACGVAYLHEEVVPHIINLDIKPENIIVRRCSDRRLSVFITDFGVSRSFQPSSPSTDANTLYTTPIYQAPEIAKKREYGRKADIFSLGCVYSEMATILAGKTVQAYSKHREHTLPGIIQPSIAFESNLGASMKWLEELKSLSPLKKPSTGRNIAWWSSLLDRIEKMMSAYPDDRYTSEELVNSFPPGPCCRVPLEEYQVLEQSLQASDCAGRLASDHASTEASPSLTSASTPVSEEASEPASLQDAPSSAFQEVEIAPDPEPQIALLTEPSESDPSLPQFDWSGKGFHAQYDNPKEVPLQLLEMLGAGAASSVLKVQTTNKGPYVFAQKSLEIRGHRLRLEMLMREVEVLQKLRHPHIVRLTGTAYDKRFFSILTYPAADWNLTNFMEQLEGEPSSSRDPIIVERKEALLKFTTCLIHALEYLHRRGIRHKDIKPSNILVQRWGTEGHGYHVYLSDFGISTQMGADDISVTTGPASYTPRYASPETLRLERRGRASDIFSMGCVWVEMYTVIIGETLASLSEHLETLSGAPGDDYESDGVDDGANAPPVEQDGSLGLYRHSAGASYASRLKSTVGWIHRLRNFCTMHASLIGGECGKFSGLDISAEMLETRLDYVESMIEEDPHKRPVAPYLCRVLEPNDCCTSQISPYDTEIAQAKSVPEMLPPSTRPNTIGPITHSPAQSTHSVEKHPIRPQTLPAQTSPAVPTRSKLPKIKRWMSSHLRRASTTSSNSNSRSPERTTKSPLVRTATGLMESPKRENQNITPS</sequence>
<accession>A0A6A6HXD0</accession>
<keyword evidence="3" id="KW-0418">Kinase</keyword>
<feature type="compositionally biased region" description="Polar residues" evidence="1">
    <location>
        <begin position="384"/>
        <end position="397"/>
    </location>
</feature>